<evidence type="ECO:0000313" key="7">
    <source>
        <dbReference type="Proteomes" id="UP000093985"/>
    </source>
</evidence>
<evidence type="ECO:0000256" key="4">
    <source>
        <dbReference type="RuleBase" id="RU003345"/>
    </source>
</evidence>
<dbReference type="InterPro" id="IPR016162">
    <property type="entry name" value="Ald_DH_N"/>
</dbReference>
<dbReference type="PANTHER" id="PTHR42804">
    <property type="entry name" value="ALDEHYDE DEHYDROGENASE"/>
    <property type="match status" value="1"/>
</dbReference>
<sequence length="508" mass="54032">MAERPEPRMMIDGKLVDGQAGTFTNINPATEEVIGEVANASAADMQRAIDAARRAFDDTDWSADPAFRQRCLRQLQEALEAEREQLREELIAEVGCPRAITYGPQLDAPLSDALNYPAQLIDEYPWETSLGDAFVSVTGANTTRKVWREAVGVIGAIVPWNFPFEVTIHKIGQALATGNTVVLKPAPDTPFNGTRLGRLIAENTDIPAGVVNVVTAADPLIGEELTLSPKVDMISFTGSTAVGQRIMEKGAATMKRLFLELGGKSATIVLEDADLALGCMMGIAPCMHAGQGCANPTRLLLPRSRYDEGVAILQGIYEGVAAGDPQDPATLCGPVISAKQRDRIRGYIDKGIAEGARMLVGGAEAPDGLDRGFFVKPTLFVDVDNAMTIAQEEIFGPVLAVIPYDDEDEAVRIANDSRYGLAGNVMSGSLDHALAVAKRLRAGFLGINGAAGYGADTPFGGYKASGVGRQNGVAGFDQYTEIKSVAYPAVSEARRRRAEAEPPNQPGG</sequence>
<proteinExistence type="inferred from homology"/>
<accession>A0A1A2EW80</accession>
<name>A0A1A2EW80_MYCSD</name>
<dbReference type="InterPro" id="IPR029510">
    <property type="entry name" value="Ald_DH_CS_GLU"/>
</dbReference>
<dbReference type="Pfam" id="PF00171">
    <property type="entry name" value="Aldedh"/>
    <property type="match status" value="1"/>
</dbReference>
<dbReference type="CDD" id="cd07089">
    <property type="entry name" value="ALDH_CddD-AldA-like"/>
    <property type="match status" value="1"/>
</dbReference>
<evidence type="ECO:0000256" key="3">
    <source>
        <dbReference type="PROSITE-ProRule" id="PRU10007"/>
    </source>
</evidence>
<comment type="caution">
    <text evidence="6">The sequence shown here is derived from an EMBL/GenBank/DDBJ whole genome shotgun (WGS) entry which is preliminary data.</text>
</comment>
<feature type="domain" description="Aldehyde dehydrogenase" evidence="5">
    <location>
        <begin position="16"/>
        <end position="485"/>
    </location>
</feature>
<keyword evidence="2 4" id="KW-0560">Oxidoreductase</keyword>
<feature type="active site" evidence="3">
    <location>
        <position position="260"/>
    </location>
</feature>
<dbReference type="EMBL" id="LZIN01000031">
    <property type="protein sequence ID" value="OBG08420.1"/>
    <property type="molecule type" value="Genomic_DNA"/>
</dbReference>
<evidence type="ECO:0000259" key="5">
    <source>
        <dbReference type="Pfam" id="PF00171"/>
    </source>
</evidence>
<dbReference type="FunFam" id="3.40.605.10:FF:000007">
    <property type="entry name" value="NAD/NADP-dependent betaine aldehyde dehydrogenase"/>
    <property type="match status" value="1"/>
</dbReference>
<evidence type="ECO:0000256" key="2">
    <source>
        <dbReference type="ARBA" id="ARBA00023002"/>
    </source>
</evidence>
<dbReference type="InterPro" id="IPR015590">
    <property type="entry name" value="Aldehyde_DH_dom"/>
</dbReference>
<reference evidence="7" key="1">
    <citation type="submission" date="2016-06" db="EMBL/GenBank/DDBJ databases">
        <authorList>
            <person name="Sutton G."/>
            <person name="Brinkac L."/>
            <person name="Sanka R."/>
            <person name="Adams M."/>
            <person name="Lau E."/>
            <person name="Mehaffy C."/>
            <person name="Tameris M."/>
            <person name="Hatherill M."/>
            <person name="Hanekom W."/>
            <person name="Mahomed H."/>
            <person name="Mcshane H."/>
        </authorList>
    </citation>
    <scope>NUCLEOTIDE SEQUENCE [LARGE SCALE GENOMIC DNA]</scope>
    <source>
        <strain evidence="7">852014-51077_SCH5608930-a</strain>
    </source>
</reference>
<dbReference type="Gene3D" id="3.40.309.10">
    <property type="entry name" value="Aldehyde Dehydrogenase, Chain A, domain 2"/>
    <property type="match status" value="1"/>
</dbReference>
<dbReference type="Gene3D" id="3.40.605.10">
    <property type="entry name" value="Aldehyde Dehydrogenase, Chain A, domain 1"/>
    <property type="match status" value="1"/>
</dbReference>
<comment type="similarity">
    <text evidence="1 4">Belongs to the aldehyde dehydrogenase family.</text>
</comment>
<dbReference type="InterPro" id="IPR016163">
    <property type="entry name" value="Ald_DH_C"/>
</dbReference>
<gene>
    <name evidence="6" type="ORF">A5771_03920</name>
</gene>
<protein>
    <submittedName>
        <fullName evidence="6">Aldehyde dehydrogenase</fullName>
    </submittedName>
</protein>
<dbReference type="Proteomes" id="UP000093985">
    <property type="component" value="Unassembled WGS sequence"/>
</dbReference>
<evidence type="ECO:0000313" key="6">
    <source>
        <dbReference type="EMBL" id="OBG08420.1"/>
    </source>
</evidence>
<dbReference type="GO" id="GO:0016620">
    <property type="term" value="F:oxidoreductase activity, acting on the aldehyde or oxo group of donors, NAD or NADP as acceptor"/>
    <property type="evidence" value="ECO:0007669"/>
    <property type="project" value="InterPro"/>
</dbReference>
<dbReference type="PANTHER" id="PTHR42804:SF1">
    <property type="entry name" value="ALDEHYDE DEHYDROGENASE-RELATED"/>
    <property type="match status" value="1"/>
</dbReference>
<dbReference type="SUPFAM" id="SSF53720">
    <property type="entry name" value="ALDH-like"/>
    <property type="match status" value="1"/>
</dbReference>
<evidence type="ECO:0000256" key="1">
    <source>
        <dbReference type="ARBA" id="ARBA00009986"/>
    </source>
</evidence>
<organism evidence="6 7">
    <name type="scientific">Mycolicibacter sinensis (strain JDM601)</name>
    <name type="common">Mycobacterium sinense</name>
    <dbReference type="NCBI Taxonomy" id="875328"/>
    <lineage>
        <taxon>Bacteria</taxon>
        <taxon>Bacillati</taxon>
        <taxon>Actinomycetota</taxon>
        <taxon>Actinomycetes</taxon>
        <taxon>Mycobacteriales</taxon>
        <taxon>Mycobacteriaceae</taxon>
        <taxon>Mycolicibacter</taxon>
    </lineage>
</organism>
<dbReference type="AlphaFoldDB" id="A0A1A2EW80"/>
<dbReference type="InterPro" id="IPR016161">
    <property type="entry name" value="Ald_DH/histidinol_DH"/>
</dbReference>
<dbReference type="PROSITE" id="PS00687">
    <property type="entry name" value="ALDEHYDE_DEHYDR_GLU"/>
    <property type="match status" value="1"/>
</dbReference>